<dbReference type="EMBL" id="VSSQ01008078">
    <property type="protein sequence ID" value="MPM37822.1"/>
    <property type="molecule type" value="Genomic_DNA"/>
</dbReference>
<dbReference type="AlphaFoldDB" id="A0A644ZAD6"/>
<reference evidence="1" key="1">
    <citation type="submission" date="2019-08" db="EMBL/GenBank/DDBJ databases">
        <authorList>
            <person name="Kucharzyk K."/>
            <person name="Murdoch R.W."/>
            <person name="Higgins S."/>
            <person name="Loffler F."/>
        </authorList>
    </citation>
    <scope>NUCLEOTIDE SEQUENCE</scope>
</reference>
<accession>A0A644ZAD6</accession>
<proteinExistence type="predicted"/>
<sequence length="106" mass="11770">MKPLSAKELIAAFLYNFALGNTDVPEKILEGKPEYIIKGVISMSSKFSAKTIEVSQPKDGTSFNVLSCISTSGENCYDGEQPQLTSTMEMMYYLSLCHVYSGEMEY</sequence>
<evidence type="ECO:0000313" key="1">
    <source>
        <dbReference type="EMBL" id="MPM37822.1"/>
    </source>
</evidence>
<protein>
    <submittedName>
        <fullName evidence="1">Uncharacterized protein</fullName>
    </submittedName>
</protein>
<comment type="caution">
    <text evidence="1">The sequence shown here is derived from an EMBL/GenBank/DDBJ whole genome shotgun (WGS) entry which is preliminary data.</text>
</comment>
<name>A0A644ZAD6_9ZZZZ</name>
<organism evidence="1">
    <name type="scientific">bioreactor metagenome</name>
    <dbReference type="NCBI Taxonomy" id="1076179"/>
    <lineage>
        <taxon>unclassified sequences</taxon>
        <taxon>metagenomes</taxon>
        <taxon>ecological metagenomes</taxon>
    </lineage>
</organism>
<gene>
    <name evidence="1" type="ORF">SDC9_84441</name>
</gene>